<evidence type="ECO:0000313" key="3">
    <source>
        <dbReference type="Proteomes" id="UP000444185"/>
    </source>
</evidence>
<dbReference type="Gene3D" id="3.10.450.160">
    <property type="entry name" value="inner membrane protein cigr"/>
    <property type="match status" value="1"/>
</dbReference>
<feature type="compositionally biased region" description="Basic and acidic residues" evidence="1">
    <location>
        <begin position="17"/>
        <end position="76"/>
    </location>
</feature>
<protein>
    <submittedName>
        <fullName evidence="2">Uncharacterized protein</fullName>
    </submittedName>
</protein>
<dbReference type="Pfam" id="PF11776">
    <property type="entry name" value="RcnB"/>
    <property type="match status" value="1"/>
</dbReference>
<gene>
    <name evidence="2" type="ORF">GRI42_06790</name>
</gene>
<accession>A0A844XYC7</accession>
<name>A0A844XYC7_9SPHN</name>
<evidence type="ECO:0000313" key="2">
    <source>
        <dbReference type="EMBL" id="MXO51005.1"/>
    </source>
</evidence>
<proteinExistence type="predicted"/>
<organism evidence="2 3">
    <name type="scientific">Qipengyuania gaetbuli</name>
    <dbReference type="NCBI Taxonomy" id="266952"/>
    <lineage>
        <taxon>Bacteria</taxon>
        <taxon>Pseudomonadati</taxon>
        <taxon>Pseudomonadota</taxon>
        <taxon>Alphaproteobacteria</taxon>
        <taxon>Sphingomonadales</taxon>
        <taxon>Erythrobacteraceae</taxon>
        <taxon>Qipengyuania</taxon>
    </lineage>
</organism>
<comment type="caution">
    <text evidence="2">The sequence shown here is derived from an EMBL/GenBank/DDBJ whole genome shotgun (WGS) entry which is preliminary data.</text>
</comment>
<dbReference type="Proteomes" id="UP000444185">
    <property type="component" value="Unassembled WGS sequence"/>
</dbReference>
<dbReference type="EMBL" id="WTYF01000004">
    <property type="protein sequence ID" value="MXO51005.1"/>
    <property type="molecule type" value="Genomic_DNA"/>
</dbReference>
<feature type="region of interest" description="Disordered" evidence="1">
    <location>
        <begin position="1"/>
        <end position="131"/>
    </location>
</feature>
<feature type="compositionally biased region" description="Basic and acidic residues" evidence="1">
    <location>
        <begin position="84"/>
        <end position="131"/>
    </location>
</feature>
<evidence type="ECO:0000256" key="1">
    <source>
        <dbReference type="SAM" id="MobiDB-lite"/>
    </source>
</evidence>
<dbReference type="AlphaFoldDB" id="A0A844XYC7"/>
<keyword evidence="3" id="KW-1185">Reference proteome</keyword>
<dbReference type="InterPro" id="IPR024572">
    <property type="entry name" value="RcnB"/>
</dbReference>
<reference evidence="2 3" key="1">
    <citation type="submission" date="2019-12" db="EMBL/GenBank/DDBJ databases">
        <title>Genomic-based taxomic classification of the family Erythrobacteraceae.</title>
        <authorList>
            <person name="Xu L."/>
        </authorList>
    </citation>
    <scope>NUCLEOTIDE SEQUENCE [LARGE SCALE GENOMIC DNA]</scope>
    <source>
        <strain evidence="2 3">DSM 16225</strain>
    </source>
</reference>
<sequence>MATTVLPAQASAAEATAQERPDRERGERRQERRSERREVRQERREVRQERRAEPGPRIERTAPVESMRERQIDRRQTVATAQSRGEERRGRDWNQSQRRAEVAQERQGRNWNRSESRDDRRDDRRAERRDGNRDAARIIRRERVEDARREAYRDGRRDERRGDYRENREIRRDAYRDGYRDARRSDRNDRRARYYDGRRWHDYDRWDHRHWRSNTRYDWYRYRNHNHSIFRLGRYYAPYRGYSYRRLNIGFYLGDLFFGSRYWINDPWRYRLPEVYGPYRWVRYYDDVLLVDIYSGEVVDVIYDFFW</sequence>
<dbReference type="OrthoDB" id="7205329at2"/>